<proteinExistence type="predicted"/>
<evidence type="ECO:0000313" key="1">
    <source>
        <dbReference type="EMBL" id="KAJ8111849.1"/>
    </source>
</evidence>
<name>A0ACC2I9J4_9PLEO</name>
<organism evidence="1 2">
    <name type="scientific">Boeremia exigua</name>
    <dbReference type="NCBI Taxonomy" id="749465"/>
    <lineage>
        <taxon>Eukaryota</taxon>
        <taxon>Fungi</taxon>
        <taxon>Dikarya</taxon>
        <taxon>Ascomycota</taxon>
        <taxon>Pezizomycotina</taxon>
        <taxon>Dothideomycetes</taxon>
        <taxon>Pleosporomycetidae</taxon>
        <taxon>Pleosporales</taxon>
        <taxon>Pleosporineae</taxon>
        <taxon>Didymellaceae</taxon>
        <taxon>Boeremia</taxon>
    </lineage>
</organism>
<comment type="caution">
    <text evidence="1">The sequence shown here is derived from an EMBL/GenBank/DDBJ whole genome shotgun (WGS) entry which is preliminary data.</text>
</comment>
<dbReference type="EMBL" id="JAPHNI010000370">
    <property type="protein sequence ID" value="KAJ8111849.1"/>
    <property type="molecule type" value="Genomic_DNA"/>
</dbReference>
<keyword evidence="2" id="KW-1185">Reference proteome</keyword>
<accession>A0ACC2I9J4</accession>
<reference evidence="1" key="1">
    <citation type="submission" date="2022-11" db="EMBL/GenBank/DDBJ databases">
        <title>Genome Sequence of Boeremia exigua.</title>
        <authorList>
            <person name="Buettner E."/>
        </authorList>
    </citation>
    <scope>NUCLEOTIDE SEQUENCE</scope>
    <source>
        <strain evidence="1">CU02</strain>
    </source>
</reference>
<evidence type="ECO:0000313" key="2">
    <source>
        <dbReference type="Proteomes" id="UP001153331"/>
    </source>
</evidence>
<protein>
    <submittedName>
        <fullName evidence="1">Uncharacterized protein</fullName>
    </submittedName>
</protein>
<gene>
    <name evidence="1" type="ORF">OPT61_g5650</name>
</gene>
<sequence>MAGLRLNTDTEPPLFGQVAASGIVIIEIGTERQRYHVHKALLARHSDYFNRALTGSWEEAQEGVVALNDVDTAAFDLFLQWLYTQTMPNDMQISTITETDDLEGDDDGEQTSLLWIYIRAYVLGTRILSPAFCTSIINCLNRDCLPERMPYKETSYPHILAYAFANLPSDNTLLLDLVEDYSLKWRESLTKWNEGLRDACFHISVQEELPSAFLARVMHHRLVSDAEDAANPAQWFGVEEILLSM</sequence>
<dbReference type="Proteomes" id="UP001153331">
    <property type="component" value="Unassembled WGS sequence"/>
</dbReference>